<dbReference type="Proteomes" id="UP000253303">
    <property type="component" value="Unassembled WGS sequence"/>
</dbReference>
<dbReference type="EMBL" id="QMEY01000030">
    <property type="protein sequence ID" value="RBQ14641.1"/>
    <property type="molecule type" value="Genomic_DNA"/>
</dbReference>
<dbReference type="RefSeq" id="WP_113985907.1">
    <property type="nucleotide sequence ID" value="NZ_QMEY01000030.1"/>
</dbReference>
<gene>
    <name evidence="1" type="ORF">DP939_39205</name>
</gene>
<dbReference type="AlphaFoldDB" id="A0A366LL71"/>
<sequence length="137" mass="14709">MTAIEPGSFAVGSGPNILESAVLQIRDRQGEPVGVGFLITEELALTCAHVVNAALGTPPDIEPAARVRIDVTLPLLRAPAQPRITASVEHWSAWQPSGAGDVEAQRPQRRQRRAAAAGCRAMAMEAVRRDRRLGFHT</sequence>
<dbReference type="OrthoDB" id="3307525at2"/>
<protein>
    <recommendedName>
        <fullName evidence="3">Trypsin-like peptidase</fullName>
    </recommendedName>
</protein>
<proteinExistence type="predicted"/>
<reference evidence="1 2" key="1">
    <citation type="submission" date="2018-06" db="EMBL/GenBank/DDBJ databases">
        <title>Sphaerisporangium craniellae sp. nov., isolated from a marine sponge in the South China Sea.</title>
        <authorList>
            <person name="Li L."/>
        </authorList>
    </citation>
    <scope>NUCLEOTIDE SEQUENCE [LARGE SCALE GENOMIC DNA]</scope>
    <source>
        <strain evidence="1 2">LHW63015</strain>
    </source>
</reference>
<accession>A0A366LL71</accession>
<name>A0A366LL71_9ACTN</name>
<dbReference type="InterPro" id="IPR009003">
    <property type="entry name" value="Peptidase_S1_PA"/>
</dbReference>
<organism evidence="1 2">
    <name type="scientific">Spongiactinospora rosea</name>
    <dbReference type="NCBI Taxonomy" id="2248750"/>
    <lineage>
        <taxon>Bacteria</taxon>
        <taxon>Bacillati</taxon>
        <taxon>Actinomycetota</taxon>
        <taxon>Actinomycetes</taxon>
        <taxon>Streptosporangiales</taxon>
        <taxon>Streptosporangiaceae</taxon>
        <taxon>Spongiactinospora</taxon>
    </lineage>
</organism>
<keyword evidence="2" id="KW-1185">Reference proteome</keyword>
<evidence type="ECO:0000313" key="1">
    <source>
        <dbReference type="EMBL" id="RBQ14641.1"/>
    </source>
</evidence>
<evidence type="ECO:0000313" key="2">
    <source>
        <dbReference type="Proteomes" id="UP000253303"/>
    </source>
</evidence>
<evidence type="ECO:0008006" key="3">
    <source>
        <dbReference type="Google" id="ProtNLM"/>
    </source>
</evidence>
<comment type="caution">
    <text evidence="1">The sequence shown here is derived from an EMBL/GenBank/DDBJ whole genome shotgun (WGS) entry which is preliminary data.</text>
</comment>
<dbReference type="SUPFAM" id="SSF50494">
    <property type="entry name" value="Trypsin-like serine proteases"/>
    <property type="match status" value="1"/>
</dbReference>